<dbReference type="OrthoDB" id="3270368at2759"/>
<gene>
    <name evidence="1" type="ORF">J3R30DRAFT_3433965</name>
</gene>
<name>A0A9W9ATF0_9AGAR</name>
<dbReference type="AlphaFoldDB" id="A0A9W9ATF0"/>
<protein>
    <submittedName>
        <fullName evidence="1">Uncharacterized protein</fullName>
    </submittedName>
</protein>
<evidence type="ECO:0000313" key="1">
    <source>
        <dbReference type="EMBL" id="KAJ4488189.1"/>
    </source>
</evidence>
<sequence>MAGVAWPDVRSAFQSLKAKAKRRPDLRPAIIKLSSLLVKLESASFDLKFVTETCANLRQELVLLYRAFLLEMLQLASALFDCIQTRKTAKNLFILHSWEHVQKLTLSGILDYLEETRSSDQEIYETIAEHMFPVMCRYFFPSESSVNYEEISIELKTTVYIFLSDTAKNHSLQRKLRDPKLLGGARFGLELARVRAYLHLEALFELLEKLVPENSDERDLFVDSIFNPALFTRHQELKDIITSLKNQPWDEVFPMIVQIFARMSIRYPQPIPITNATFSDTSPCPSETLYVDQRGLTYNIDVDDAIDTCHIAYHNIVKIRYSRYSQPSISTTTFNFELAVPPTVGKDTPEPQAVTLTISVPRHKRDDFLKALKARGVSCLFDQTERKISLAVSDSLLDFSNQPEDPPRSFPVSFVNPFWCH</sequence>
<reference evidence="1" key="1">
    <citation type="submission" date="2022-08" db="EMBL/GenBank/DDBJ databases">
        <title>A Global Phylogenomic Analysis of the Shiitake Genus Lentinula.</title>
        <authorList>
            <consortium name="DOE Joint Genome Institute"/>
            <person name="Sierra-Patev S."/>
            <person name="Min B."/>
            <person name="Naranjo-Ortiz M."/>
            <person name="Looney B."/>
            <person name="Konkel Z."/>
            <person name="Slot J.C."/>
            <person name="Sakamoto Y."/>
            <person name="Steenwyk J.L."/>
            <person name="Rokas A."/>
            <person name="Carro J."/>
            <person name="Camarero S."/>
            <person name="Ferreira P."/>
            <person name="Molpeceres G."/>
            <person name="Ruiz-Duenas F.J."/>
            <person name="Serrano A."/>
            <person name="Henrissat B."/>
            <person name="Drula E."/>
            <person name="Hughes K.W."/>
            <person name="Mata J.L."/>
            <person name="Ishikawa N.K."/>
            <person name="Vargas-Isla R."/>
            <person name="Ushijima S."/>
            <person name="Smith C.A."/>
            <person name="Ahrendt S."/>
            <person name="Andreopoulos W."/>
            <person name="He G."/>
            <person name="Labutti K."/>
            <person name="Lipzen A."/>
            <person name="Ng V."/>
            <person name="Riley R."/>
            <person name="Sandor L."/>
            <person name="Barry K."/>
            <person name="Martinez A.T."/>
            <person name="Xiao Y."/>
            <person name="Gibbons J.G."/>
            <person name="Terashima K."/>
            <person name="Grigoriev I.V."/>
            <person name="Hibbett D.S."/>
        </authorList>
    </citation>
    <scope>NUCLEOTIDE SEQUENCE</scope>
    <source>
        <strain evidence="1">JLM2183</strain>
    </source>
</reference>
<dbReference type="EMBL" id="JAOTPV010000002">
    <property type="protein sequence ID" value="KAJ4488189.1"/>
    <property type="molecule type" value="Genomic_DNA"/>
</dbReference>
<evidence type="ECO:0000313" key="2">
    <source>
        <dbReference type="Proteomes" id="UP001150266"/>
    </source>
</evidence>
<organism evidence="1 2">
    <name type="scientific">Lentinula aciculospora</name>
    <dbReference type="NCBI Taxonomy" id="153920"/>
    <lineage>
        <taxon>Eukaryota</taxon>
        <taxon>Fungi</taxon>
        <taxon>Dikarya</taxon>
        <taxon>Basidiomycota</taxon>
        <taxon>Agaricomycotina</taxon>
        <taxon>Agaricomycetes</taxon>
        <taxon>Agaricomycetidae</taxon>
        <taxon>Agaricales</taxon>
        <taxon>Marasmiineae</taxon>
        <taxon>Omphalotaceae</taxon>
        <taxon>Lentinula</taxon>
    </lineage>
</organism>
<dbReference type="Proteomes" id="UP001150266">
    <property type="component" value="Unassembled WGS sequence"/>
</dbReference>
<accession>A0A9W9ATF0</accession>
<comment type="caution">
    <text evidence="1">The sequence shown here is derived from an EMBL/GenBank/DDBJ whole genome shotgun (WGS) entry which is preliminary data.</text>
</comment>
<keyword evidence="2" id="KW-1185">Reference proteome</keyword>
<proteinExistence type="predicted"/>